<comment type="catalytic activity">
    <reaction evidence="7 9">
        <text>L-ribulose + ATP = L-ribulose 5-phosphate + ADP + H(+)</text>
        <dbReference type="Rhea" id="RHEA:22072"/>
        <dbReference type="ChEBI" id="CHEBI:15378"/>
        <dbReference type="ChEBI" id="CHEBI:16880"/>
        <dbReference type="ChEBI" id="CHEBI:30616"/>
        <dbReference type="ChEBI" id="CHEBI:58226"/>
        <dbReference type="ChEBI" id="CHEBI:456216"/>
        <dbReference type="EC" id="2.7.1.16"/>
    </reaction>
</comment>
<dbReference type="HAMAP" id="MF_00520">
    <property type="entry name" value="Ribulokinase"/>
    <property type="match status" value="1"/>
</dbReference>
<dbReference type="PANTHER" id="PTHR43435:SF4">
    <property type="entry name" value="FGGY CARBOHYDRATE KINASE DOMAIN-CONTAINING PROTEIN"/>
    <property type="match status" value="1"/>
</dbReference>
<reference evidence="12 13" key="1">
    <citation type="submission" date="2020-07" db="EMBL/GenBank/DDBJ databases">
        <authorList>
            <person name="Feng H."/>
        </authorList>
    </citation>
    <scope>NUCLEOTIDE SEQUENCE [LARGE SCALE GENOMIC DNA]</scope>
    <source>
        <strain evidence="13">s-11</strain>
    </source>
</reference>
<name>A0A7W2AJW7_9BACL</name>
<dbReference type="InterPro" id="IPR005929">
    <property type="entry name" value="Ribulokinase"/>
</dbReference>
<keyword evidence="3 7" id="KW-0418">Kinase</keyword>
<evidence type="ECO:0000256" key="1">
    <source>
        <dbReference type="ARBA" id="ARBA00022679"/>
    </source>
</evidence>
<feature type="domain" description="Carbohydrate kinase FGGY N-terminal" evidence="10">
    <location>
        <begin position="3"/>
        <end position="275"/>
    </location>
</feature>
<keyword evidence="4 7" id="KW-0067">ATP-binding</keyword>
<evidence type="ECO:0000313" key="13">
    <source>
        <dbReference type="Proteomes" id="UP000530514"/>
    </source>
</evidence>
<organism evidence="12 13">
    <name type="scientific">Thermoactinomyces daqus</name>
    <dbReference type="NCBI Taxonomy" id="1329516"/>
    <lineage>
        <taxon>Bacteria</taxon>
        <taxon>Bacillati</taxon>
        <taxon>Bacillota</taxon>
        <taxon>Bacilli</taxon>
        <taxon>Bacillales</taxon>
        <taxon>Thermoactinomycetaceae</taxon>
        <taxon>Thermoactinomyces</taxon>
    </lineage>
</organism>
<dbReference type="EMBL" id="JACEIP010000032">
    <property type="protein sequence ID" value="MBA4544229.1"/>
    <property type="molecule type" value="Genomic_DNA"/>
</dbReference>
<sequence length="569" mass="62448">MKYSIGVDFGTLSGRTVLVEVETGKEIATAIKAYTHGVIDRYLPDGMTKLEPDWALQHPADYLEVLQVTIPEVLQKAAVSADDVIGIGIDFTSCTMLPVDAAGIPLCMKEEFKKNPHSYVKLWKHHAAQEEANRLNEIAKQRGEKFLQRYGGKISSEWLIPKIWQILNEAPEVYEAADQMLEATDWVVSRLTGEVKRNSCTAGYKAIWDKQEGYPSREFFQSLDPRLATLVEEKLSTDLYPIGSKAGELTAEAAKLTGLKPGTAVAVGNVDAHVSAPAVGITEPGKMLMIMGTSTCHILLGEEKKAVPGICGAVEDGVIQGLIGYEAGQSCVGDHFEWFVENGVPARYMEEAKERGIDIHQLLTEKASLLNPGESGLIALDWWNGNRSTLVDADLTGVIVGATLHTKPEEIYRALIEATAYGTRMIVETFREHGVPIHELYAAGGIAEKNRLMMQIYADVLNMEIRVSASAQTPALGAAMFGAVAAGKERGGYDSIVEAARKMAKVKDEYYKPLPEHAAVYEKLYQEYKKLYDYFGRGENNVMKRLKQIKKTATANGDRSAPSEGAENE</sequence>
<dbReference type="Gene3D" id="3.30.420.40">
    <property type="match status" value="2"/>
</dbReference>
<dbReference type="PANTHER" id="PTHR43435">
    <property type="entry name" value="RIBULOKINASE"/>
    <property type="match status" value="1"/>
</dbReference>
<evidence type="ECO:0000256" key="9">
    <source>
        <dbReference type="RuleBase" id="RU003455"/>
    </source>
</evidence>
<dbReference type="SUPFAM" id="SSF53067">
    <property type="entry name" value="Actin-like ATPase domain"/>
    <property type="match status" value="2"/>
</dbReference>
<accession>A0A7W2AJW7</accession>
<dbReference type="InterPro" id="IPR000577">
    <property type="entry name" value="Carb_kinase_FGGY"/>
</dbReference>
<comment type="similarity">
    <text evidence="7 9">Belongs to the ribulokinase family.</text>
</comment>
<gene>
    <name evidence="7 12" type="primary">araB</name>
    <name evidence="12" type="ORF">H1164_15335</name>
</gene>
<protein>
    <recommendedName>
        <fullName evidence="7 8">Ribulokinase</fullName>
        <ecNumber evidence="7 8">2.7.1.16</ecNumber>
    </recommendedName>
</protein>
<evidence type="ECO:0000259" key="10">
    <source>
        <dbReference type="Pfam" id="PF00370"/>
    </source>
</evidence>
<dbReference type="GO" id="GO:0019569">
    <property type="term" value="P:L-arabinose catabolic process to D-xylulose 5-phosphate"/>
    <property type="evidence" value="ECO:0007669"/>
    <property type="project" value="UniProtKB-UniRule"/>
</dbReference>
<comment type="caution">
    <text evidence="12">The sequence shown here is derived from an EMBL/GenBank/DDBJ whole genome shotgun (WGS) entry which is preliminary data.</text>
</comment>
<keyword evidence="2 7" id="KW-0547">Nucleotide-binding</keyword>
<dbReference type="GO" id="GO:0005737">
    <property type="term" value="C:cytoplasm"/>
    <property type="evidence" value="ECO:0007669"/>
    <property type="project" value="TreeGrafter"/>
</dbReference>
<evidence type="ECO:0000256" key="4">
    <source>
        <dbReference type="ARBA" id="ARBA00022840"/>
    </source>
</evidence>
<keyword evidence="13" id="KW-1185">Reference proteome</keyword>
<comment type="pathway">
    <text evidence="7 9">Carbohydrate degradation; L-arabinose degradation via L-ribulose; D-xylulose 5-phosphate from L-arabinose (bacterial route): step 2/3.</text>
</comment>
<evidence type="ECO:0000256" key="2">
    <source>
        <dbReference type="ARBA" id="ARBA00022741"/>
    </source>
</evidence>
<evidence type="ECO:0000256" key="8">
    <source>
        <dbReference type="NCBIfam" id="TIGR01234"/>
    </source>
</evidence>
<dbReference type="NCBIfam" id="TIGR01234">
    <property type="entry name" value="L-ribulokinase"/>
    <property type="match status" value="1"/>
</dbReference>
<dbReference type="AlphaFoldDB" id="A0A7W2AJW7"/>
<keyword evidence="6 7" id="KW-0119">Carbohydrate metabolism</keyword>
<dbReference type="NCBIfam" id="NF003154">
    <property type="entry name" value="PRK04123.1"/>
    <property type="match status" value="1"/>
</dbReference>
<dbReference type="OrthoDB" id="9805576at2"/>
<keyword evidence="1 7" id="KW-0808">Transferase</keyword>
<evidence type="ECO:0000256" key="5">
    <source>
        <dbReference type="ARBA" id="ARBA00022935"/>
    </source>
</evidence>
<dbReference type="InterPro" id="IPR018485">
    <property type="entry name" value="FGGY_C"/>
</dbReference>
<dbReference type="InterPro" id="IPR018484">
    <property type="entry name" value="FGGY_N"/>
</dbReference>
<dbReference type="Pfam" id="PF02782">
    <property type="entry name" value="FGGY_C"/>
    <property type="match status" value="1"/>
</dbReference>
<comment type="catalytic activity">
    <reaction evidence="7">
        <text>D-ribulose + ATP = D-ribulose 5-phosphate + ADP + H(+)</text>
        <dbReference type="Rhea" id="RHEA:17601"/>
        <dbReference type="ChEBI" id="CHEBI:15378"/>
        <dbReference type="ChEBI" id="CHEBI:17173"/>
        <dbReference type="ChEBI" id="CHEBI:30616"/>
        <dbReference type="ChEBI" id="CHEBI:58121"/>
        <dbReference type="ChEBI" id="CHEBI:456216"/>
        <dbReference type="EC" id="2.7.1.16"/>
    </reaction>
</comment>
<dbReference type="GO" id="GO:0019150">
    <property type="term" value="F:D-ribulokinase activity"/>
    <property type="evidence" value="ECO:0007669"/>
    <property type="project" value="TreeGrafter"/>
</dbReference>
<feature type="domain" description="Carbohydrate kinase FGGY C-terminal" evidence="11">
    <location>
        <begin position="288"/>
        <end position="486"/>
    </location>
</feature>
<dbReference type="UniPathway" id="UPA00145">
    <property type="reaction ID" value="UER00566"/>
</dbReference>
<keyword evidence="5 7" id="KW-0054">Arabinose catabolism</keyword>
<evidence type="ECO:0000256" key="3">
    <source>
        <dbReference type="ARBA" id="ARBA00022777"/>
    </source>
</evidence>
<dbReference type="Proteomes" id="UP000530514">
    <property type="component" value="Unassembled WGS sequence"/>
</dbReference>
<evidence type="ECO:0000256" key="6">
    <source>
        <dbReference type="ARBA" id="ARBA00023277"/>
    </source>
</evidence>
<dbReference type="RefSeq" id="WP_052154251.1">
    <property type="nucleotide sequence ID" value="NZ_JACEIP010000032.1"/>
</dbReference>
<proteinExistence type="inferred from homology"/>
<dbReference type="PIRSF" id="PIRSF000538">
    <property type="entry name" value="GlpK"/>
    <property type="match status" value="1"/>
</dbReference>
<dbReference type="GO" id="GO:0008741">
    <property type="term" value="F:ribulokinase activity"/>
    <property type="evidence" value="ECO:0007669"/>
    <property type="project" value="UniProtKB-UniRule"/>
</dbReference>
<evidence type="ECO:0000313" key="12">
    <source>
        <dbReference type="EMBL" id="MBA4544229.1"/>
    </source>
</evidence>
<evidence type="ECO:0000259" key="11">
    <source>
        <dbReference type="Pfam" id="PF02782"/>
    </source>
</evidence>
<evidence type="ECO:0000256" key="7">
    <source>
        <dbReference type="HAMAP-Rule" id="MF_00520"/>
    </source>
</evidence>
<dbReference type="InterPro" id="IPR043129">
    <property type="entry name" value="ATPase_NBD"/>
</dbReference>
<dbReference type="EC" id="2.7.1.16" evidence="7 8"/>
<dbReference type="CDD" id="cd07781">
    <property type="entry name" value="ASKHA_NBD_FGGY_L-RBK"/>
    <property type="match status" value="1"/>
</dbReference>
<dbReference type="GO" id="GO:0005524">
    <property type="term" value="F:ATP binding"/>
    <property type="evidence" value="ECO:0007669"/>
    <property type="project" value="UniProtKB-UniRule"/>
</dbReference>
<dbReference type="Pfam" id="PF00370">
    <property type="entry name" value="FGGY_N"/>
    <property type="match status" value="1"/>
</dbReference>